<dbReference type="InterPro" id="IPR000182">
    <property type="entry name" value="GNAT_dom"/>
</dbReference>
<dbReference type="Gene3D" id="3.40.630.30">
    <property type="match status" value="1"/>
</dbReference>
<evidence type="ECO:0000256" key="1">
    <source>
        <dbReference type="ARBA" id="ARBA00022679"/>
    </source>
</evidence>
<comment type="caution">
    <text evidence="4">The sequence shown here is derived from an EMBL/GenBank/DDBJ whole genome shotgun (WGS) entry which is preliminary data.</text>
</comment>
<accession>A0ABQ6FHR1</accession>
<proteinExistence type="predicted"/>
<evidence type="ECO:0000313" key="4">
    <source>
        <dbReference type="EMBL" id="GLV53611.1"/>
    </source>
</evidence>
<reference evidence="4 5" key="1">
    <citation type="submission" date="2023-02" db="EMBL/GenBank/DDBJ databases">
        <title>Dictyobacter halimunensis sp. nov., a new member of the class Ktedonobacteria from forest soil in a geothermal area.</title>
        <authorList>
            <person name="Rachmania M.K."/>
            <person name="Ningsih F."/>
            <person name="Sakai Y."/>
            <person name="Yabe S."/>
            <person name="Yokota A."/>
            <person name="Sjamsuridzal W."/>
        </authorList>
    </citation>
    <scope>NUCLEOTIDE SEQUENCE [LARGE SCALE GENOMIC DNA]</scope>
    <source>
        <strain evidence="4 5">S3.2.2.5</strain>
    </source>
</reference>
<keyword evidence="2" id="KW-0012">Acyltransferase</keyword>
<name>A0ABQ6FHR1_9CHLR</name>
<keyword evidence="5" id="KW-1185">Reference proteome</keyword>
<dbReference type="RefSeq" id="WP_338247322.1">
    <property type="nucleotide sequence ID" value="NZ_BSRI01000001.1"/>
</dbReference>
<keyword evidence="1" id="KW-0808">Transferase</keyword>
<dbReference type="Pfam" id="PF00583">
    <property type="entry name" value="Acetyltransf_1"/>
    <property type="match status" value="1"/>
</dbReference>
<dbReference type="EMBL" id="BSRI01000001">
    <property type="protein sequence ID" value="GLV53611.1"/>
    <property type="molecule type" value="Genomic_DNA"/>
</dbReference>
<dbReference type="PANTHER" id="PTHR43877">
    <property type="entry name" value="AMINOALKYLPHOSPHONATE N-ACETYLTRANSFERASE-RELATED-RELATED"/>
    <property type="match status" value="1"/>
</dbReference>
<gene>
    <name evidence="4" type="ORF">KDH_04630</name>
</gene>
<dbReference type="PROSITE" id="PS51186">
    <property type="entry name" value="GNAT"/>
    <property type="match status" value="1"/>
</dbReference>
<evidence type="ECO:0000256" key="2">
    <source>
        <dbReference type="ARBA" id="ARBA00023315"/>
    </source>
</evidence>
<sequence length="305" mass="35240">MAITRHPFDGTEHLTRVLELVRQMPESCRHVVDWPWRLSTPAIHAGNDAVFWENDEGVMVGLAAWQYYWAVLDFFILPGPQQSEVKEDLFAWADQRFRERDAERGKPLLYWAEFWEEDRERQQLVNAHGFLADEYECYVYLEHPLENLPPVPDLPEGFILRTLRGVDEVAAYAELHRAAFQSNSMTPEWRARTLHMPTYRPEVDLVIEAPDGSLAGFCVGWLEPARQLAQIEPIGVHPRFQQLGLSRVLLSEILHRFKRYGARKAIVETNLDRSPARHAYAAAGFRQAHIIHSVGKWVNPLAEVQ</sequence>
<dbReference type="SUPFAM" id="SSF55729">
    <property type="entry name" value="Acyl-CoA N-acyltransferases (Nat)"/>
    <property type="match status" value="1"/>
</dbReference>
<evidence type="ECO:0000313" key="5">
    <source>
        <dbReference type="Proteomes" id="UP001344906"/>
    </source>
</evidence>
<evidence type="ECO:0000259" key="3">
    <source>
        <dbReference type="PROSITE" id="PS51186"/>
    </source>
</evidence>
<dbReference type="InterPro" id="IPR016181">
    <property type="entry name" value="Acyl_CoA_acyltransferase"/>
</dbReference>
<dbReference type="CDD" id="cd04301">
    <property type="entry name" value="NAT_SF"/>
    <property type="match status" value="1"/>
</dbReference>
<dbReference type="InterPro" id="IPR050832">
    <property type="entry name" value="Bact_Acetyltransf"/>
</dbReference>
<protein>
    <recommendedName>
        <fullName evidence="3">N-acetyltransferase domain-containing protein</fullName>
    </recommendedName>
</protein>
<feature type="domain" description="N-acetyltransferase" evidence="3">
    <location>
        <begin position="158"/>
        <end position="305"/>
    </location>
</feature>
<organism evidence="4 5">
    <name type="scientific">Dictyobacter halimunensis</name>
    <dbReference type="NCBI Taxonomy" id="3026934"/>
    <lineage>
        <taxon>Bacteria</taxon>
        <taxon>Bacillati</taxon>
        <taxon>Chloroflexota</taxon>
        <taxon>Ktedonobacteria</taxon>
        <taxon>Ktedonobacterales</taxon>
        <taxon>Dictyobacteraceae</taxon>
        <taxon>Dictyobacter</taxon>
    </lineage>
</organism>
<dbReference type="Proteomes" id="UP001344906">
    <property type="component" value="Unassembled WGS sequence"/>
</dbReference>